<dbReference type="Proteomes" id="UP000199558">
    <property type="component" value="Unassembled WGS sequence"/>
</dbReference>
<dbReference type="RefSeq" id="WP_091573660.1">
    <property type="nucleotide sequence ID" value="NZ_FLRH01000003.1"/>
</dbReference>
<dbReference type="EMBL" id="FLRH01000003">
    <property type="protein sequence ID" value="SBT65765.1"/>
    <property type="molecule type" value="Genomic_DNA"/>
</dbReference>
<dbReference type="AlphaFoldDB" id="A0A1A9B8A4"/>
<dbReference type="Gene3D" id="3.40.190.10">
    <property type="entry name" value="Periplasmic binding protein-like II"/>
    <property type="match status" value="2"/>
</dbReference>
<evidence type="ECO:0000313" key="3">
    <source>
        <dbReference type="Proteomes" id="UP000199558"/>
    </source>
</evidence>
<reference evidence="3" key="1">
    <citation type="submission" date="2016-06" db="EMBL/GenBank/DDBJ databases">
        <authorList>
            <person name="Varghese N."/>
            <person name="Submissions Spin"/>
        </authorList>
    </citation>
    <scope>NUCLEOTIDE SEQUENCE [LARGE SCALE GENOMIC DNA]</scope>
    <source>
        <strain evidence="3">DSM 45794</strain>
    </source>
</reference>
<dbReference type="SUPFAM" id="SSF53850">
    <property type="entry name" value="Periplasmic binding protein-like II"/>
    <property type="match status" value="1"/>
</dbReference>
<keyword evidence="1" id="KW-0732">Signal</keyword>
<dbReference type="InterPro" id="IPR006311">
    <property type="entry name" value="TAT_signal"/>
</dbReference>
<feature type="chain" id="PRO_5008383956" evidence="1">
    <location>
        <begin position="33"/>
        <end position="441"/>
    </location>
</feature>
<dbReference type="PROSITE" id="PS51318">
    <property type="entry name" value="TAT"/>
    <property type="match status" value="1"/>
</dbReference>
<sequence length="441" mass="46077">MPSFTSSGFSRRSFLRTAAGGALGIATGGALAACGGGSEAGSDGAVGLRAAWFGGDDRHKRTVKAFEIIQGKVPNTTIKTEYGGFDGYFDKLSTQISGGGAPDIVQMNFDPQLSDFALRNALTDLSKHVGRGLDLSALPQVDQANGKVADKVYGVSLGTLVPAVMVDTTALASLKLTAPTSWNWDSYADFALTVSQAGGGKVAGTEDASAYDHVLLVWLFHRGRPGIFAPDGSVAATEADVTEWFQYWEKLRRSGACVDIKVQAAHNNGDHPTNPLVIGKAALALQFSTTLGVWSGITKHTLAFAPMPDAVSGSNPGNYARPSALWSVPRGTKNVDRTVDVINTFINDTEVAKALGFTRAMPNANALKAIGTELAPAEKALIAHTNAILAKPLAPAPRVPKGGSETGKILKRNAEEVAFGRTTAPEAAKKFVAEIKAAVGK</sequence>
<dbReference type="InterPro" id="IPR006059">
    <property type="entry name" value="SBP"/>
</dbReference>
<dbReference type="STRING" id="946078.GA0070622_2772"/>
<dbReference type="PANTHER" id="PTHR43649:SF11">
    <property type="entry name" value="ABC TRANSPORTER SUBSTRATE-BINDING PROTEIN YESO-RELATED"/>
    <property type="match status" value="1"/>
</dbReference>
<dbReference type="PANTHER" id="PTHR43649">
    <property type="entry name" value="ARABINOSE-BINDING PROTEIN-RELATED"/>
    <property type="match status" value="1"/>
</dbReference>
<proteinExistence type="predicted"/>
<keyword evidence="3" id="KW-1185">Reference proteome</keyword>
<gene>
    <name evidence="2" type="ORF">GA0070622_2772</name>
</gene>
<protein>
    <submittedName>
        <fullName evidence="2">Carbohydrate ABC transporter substrate-binding protein, CUT1 family</fullName>
    </submittedName>
</protein>
<accession>A0A1A9B8A4</accession>
<evidence type="ECO:0000256" key="1">
    <source>
        <dbReference type="SAM" id="SignalP"/>
    </source>
</evidence>
<dbReference type="InterPro" id="IPR050490">
    <property type="entry name" value="Bact_solute-bd_prot1"/>
</dbReference>
<organism evidence="2 3">
    <name type="scientific">Micromonospora sediminicola</name>
    <dbReference type="NCBI Taxonomy" id="946078"/>
    <lineage>
        <taxon>Bacteria</taxon>
        <taxon>Bacillati</taxon>
        <taxon>Actinomycetota</taxon>
        <taxon>Actinomycetes</taxon>
        <taxon>Micromonosporales</taxon>
        <taxon>Micromonosporaceae</taxon>
        <taxon>Micromonospora</taxon>
    </lineage>
</organism>
<name>A0A1A9B8A4_9ACTN</name>
<dbReference type="OrthoDB" id="7918484at2"/>
<dbReference type="Pfam" id="PF13416">
    <property type="entry name" value="SBP_bac_8"/>
    <property type="match status" value="1"/>
</dbReference>
<feature type="signal peptide" evidence="1">
    <location>
        <begin position="1"/>
        <end position="32"/>
    </location>
</feature>
<evidence type="ECO:0000313" key="2">
    <source>
        <dbReference type="EMBL" id="SBT65765.1"/>
    </source>
</evidence>